<dbReference type="PROSITE" id="PS00626">
    <property type="entry name" value="RCC1_2"/>
    <property type="match status" value="2"/>
</dbReference>
<accession>A0A1S3JA10</accession>
<evidence type="ECO:0000256" key="2">
    <source>
        <dbReference type="PROSITE-ProRule" id="PRU00235"/>
    </source>
</evidence>
<dbReference type="InterPro" id="IPR000408">
    <property type="entry name" value="Reg_chr_condens"/>
</dbReference>
<dbReference type="RefSeq" id="XP_013407242.1">
    <property type="nucleotide sequence ID" value="XM_013551788.1"/>
</dbReference>
<dbReference type="InterPro" id="IPR009091">
    <property type="entry name" value="RCC1/BLIP-II"/>
</dbReference>
<dbReference type="InterPro" id="IPR051210">
    <property type="entry name" value="Ub_ligase/GEF_domain"/>
</dbReference>
<dbReference type="PANTHER" id="PTHR22870">
    <property type="entry name" value="REGULATOR OF CHROMOSOME CONDENSATION"/>
    <property type="match status" value="1"/>
</dbReference>
<feature type="repeat" description="RCC1" evidence="2">
    <location>
        <begin position="2"/>
        <end position="55"/>
    </location>
</feature>
<dbReference type="SUPFAM" id="SSF50985">
    <property type="entry name" value="RCC1/BLIP-II"/>
    <property type="match status" value="1"/>
</dbReference>
<keyword evidence="1" id="KW-0677">Repeat</keyword>
<sequence length="308" mass="32897">MTAVFCWGGASQGQLGLGGSEEQKVVQPQQLEVFQGREIQQISCGLEHTLIALKDGSLYSFGSNTYGQLGKEKSSGKPELVGAFETGMVRLIACGAYHNIAVTDSKQVYSWGQNSHGQLGRGEADKNFNRVPRLLKGFSASSCVIQVACGDKHTVILTRDGSIFVCGDHSHGQLGMGNLPQGRLDCPVRLKCMLGLPIGQIAAGGHHSFALTLSGTLFGWGKNNYGQLGLGDEKDRLFPTLAKSVRNQKIKYVCCGEDHSVLLTQEGGVFTFGAGSHGQLGHNSLNNELLPRKVFELMGSEVTQIASG</sequence>
<dbReference type="PROSITE" id="PS50012">
    <property type="entry name" value="RCC1_3"/>
    <property type="match status" value="6"/>
</dbReference>
<dbReference type="KEGG" id="lak:106171439"/>
<proteinExistence type="predicted"/>
<reference evidence="5" key="1">
    <citation type="submission" date="2025-08" db="UniProtKB">
        <authorList>
            <consortium name="RefSeq"/>
        </authorList>
    </citation>
    <scope>IDENTIFICATION</scope>
    <source>
        <tissue evidence="5">Gonads</tissue>
    </source>
</reference>
<keyword evidence="4" id="KW-1185">Reference proteome</keyword>
<name>A0A1S3JA10_LINAN</name>
<feature type="repeat" description="RCC1" evidence="2">
    <location>
        <begin position="215"/>
        <end position="266"/>
    </location>
</feature>
<feature type="non-terminal residue" evidence="5">
    <location>
        <position position="308"/>
    </location>
</feature>
<feature type="repeat" description="RCC1" evidence="2">
    <location>
        <begin position="56"/>
        <end position="105"/>
    </location>
</feature>
<dbReference type="Gene3D" id="2.130.10.30">
    <property type="entry name" value="Regulator of chromosome condensation 1/beta-lactamase-inhibitor protein II"/>
    <property type="match status" value="2"/>
</dbReference>
<dbReference type="OMA" id="SEELHCW"/>
<dbReference type="GeneID" id="106171439"/>
<dbReference type="AlphaFoldDB" id="A0A1S3JA10"/>
<organism evidence="4 5">
    <name type="scientific">Lingula anatina</name>
    <name type="common">Brachiopod</name>
    <name type="synonym">Lingula unguis</name>
    <dbReference type="NCBI Taxonomy" id="7574"/>
    <lineage>
        <taxon>Eukaryota</taxon>
        <taxon>Metazoa</taxon>
        <taxon>Spiralia</taxon>
        <taxon>Lophotrochozoa</taxon>
        <taxon>Brachiopoda</taxon>
        <taxon>Linguliformea</taxon>
        <taxon>Lingulata</taxon>
        <taxon>Lingulida</taxon>
        <taxon>Linguloidea</taxon>
        <taxon>Lingulidae</taxon>
        <taxon>Lingula</taxon>
    </lineage>
</organism>
<protein>
    <submittedName>
        <fullName evidence="5">Probable E3 ubiquitin-protein ligase HERC4</fullName>
    </submittedName>
</protein>
<evidence type="ECO:0000256" key="1">
    <source>
        <dbReference type="ARBA" id="ARBA00022737"/>
    </source>
</evidence>
<feature type="domain" description="RCC1-like" evidence="3">
    <location>
        <begin position="4"/>
        <end position="308"/>
    </location>
</feature>
<evidence type="ECO:0000313" key="4">
    <source>
        <dbReference type="Proteomes" id="UP000085678"/>
    </source>
</evidence>
<feature type="repeat" description="RCC1" evidence="2">
    <location>
        <begin position="106"/>
        <end position="160"/>
    </location>
</feature>
<feature type="repeat" description="RCC1" evidence="2">
    <location>
        <begin position="267"/>
        <end position="308"/>
    </location>
</feature>
<dbReference type="InterPro" id="IPR058923">
    <property type="entry name" value="RCC1-like_dom"/>
</dbReference>
<dbReference type="STRING" id="7574.A0A1S3JA10"/>
<gene>
    <name evidence="5" type="primary">LOC106171439</name>
</gene>
<dbReference type="Pfam" id="PF25390">
    <property type="entry name" value="WD40_RLD"/>
    <property type="match status" value="1"/>
</dbReference>
<dbReference type="PANTHER" id="PTHR22870:SF466">
    <property type="entry name" value="ANKYRIN REPEAT-CONTAINING PROTEIN"/>
    <property type="match status" value="1"/>
</dbReference>
<dbReference type="InParanoid" id="A0A1S3JA10"/>
<dbReference type="PRINTS" id="PR00633">
    <property type="entry name" value="RCCNDNSATION"/>
</dbReference>
<feature type="repeat" description="RCC1" evidence="2">
    <location>
        <begin position="161"/>
        <end position="214"/>
    </location>
</feature>
<evidence type="ECO:0000259" key="3">
    <source>
        <dbReference type="Pfam" id="PF25390"/>
    </source>
</evidence>
<dbReference type="Proteomes" id="UP000085678">
    <property type="component" value="Unplaced"/>
</dbReference>
<evidence type="ECO:0000313" key="5">
    <source>
        <dbReference type="RefSeq" id="XP_013407242.1"/>
    </source>
</evidence>
<dbReference type="OrthoDB" id="8068875at2759"/>